<reference evidence="4" key="1">
    <citation type="submission" date="2022-06" db="EMBL/GenBank/DDBJ databases">
        <authorList>
            <consortium name="SYNGENTA / RWTH Aachen University"/>
        </authorList>
    </citation>
    <scope>NUCLEOTIDE SEQUENCE</scope>
</reference>
<feature type="region of interest" description="Disordered" evidence="1">
    <location>
        <begin position="151"/>
        <end position="177"/>
    </location>
</feature>
<dbReference type="PANTHER" id="PTHR15696">
    <property type="entry name" value="SMG-7 SUPPRESSOR WITH MORPHOLOGICAL EFFECT ON GENITALIA PROTEIN 7"/>
    <property type="match status" value="1"/>
</dbReference>
<feature type="compositionally biased region" description="Basic and acidic residues" evidence="1">
    <location>
        <begin position="1"/>
        <end position="11"/>
    </location>
</feature>
<feature type="compositionally biased region" description="Polar residues" evidence="1">
    <location>
        <begin position="833"/>
        <end position="844"/>
    </location>
</feature>
<feature type="region of interest" description="Disordered" evidence="1">
    <location>
        <begin position="814"/>
        <end position="846"/>
    </location>
</feature>
<evidence type="ECO:0000256" key="1">
    <source>
        <dbReference type="SAM" id="MobiDB-lite"/>
    </source>
</evidence>
<protein>
    <submittedName>
        <fullName evidence="4">Est1 DNA/RNA binding domain-domain-containing protein</fullName>
    </submittedName>
</protein>
<dbReference type="InterPro" id="IPR018834">
    <property type="entry name" value="DNA/RNA-bd_Est1-type"/>
</dbReference>
<evidence type="ECO:0000259" key="3">
    <source>
        <dbReference type="Pfam" id="PF10374"/>
    </source>
</evidence>
<dbReference type="EMBL" id="CALTRL010000015">
    <property type="protein sequence ID" value="CAH7665993.1"/>
    <property type="molecule type" value="Genomic_DNA"/>
</dbReference>
<evidence type="ECO:0000313" key="4">
    <source>
        <dbReference type="EMBL" id="CAH7665993.1"/>
    </source>
</evidence>
<dbReference type="Pfam" id="PF10374">
    <property type="entry name" value="EST1"/>
    <property type="match status" value="1"/>
</dbReference>
<feature type="region of interest" description="Disordered" evidence="1">
    <location>
        <begin position="927"/>
        <end position="988"/>
    </location>
</feature>
<evidence type="ECO:0000313" key="5">
    <source>
        <dbReference type="Proteomes" id="UP001153365"/>
    </source>
</evidence>
<dbReference type="Gene3D" id="1.25.40.10">
    <property type="entry name" value="Tetratricopeptide repeat domain"/>
    <property type="match status" value="1"/>
</dbReference>
<feature type="region of interest" description="Disordered" evidence="1">
    <location>
        <begin position="731"/>
        <end position="773"/>
    </location>
</feature>
<feature type="region of interest" description="Disordered" evidence="1">
    <location>
        <begin position="1"/>
        <end position="39"/>
    </location>
</feature>
<dbReference type="SUPFAM" id="SSF48452">
    <property type="entry name" value="TPR-like"/>
    <property type="match status" value="1"/>
</dbReference>
<feature type="compositionally biased region" description="Low complexity" evidence="1">
    <location>
        <begin position="965"/>
        <end position="976"/>
    </location>
</feature>
<feature type="compositionally biased region" description="Basic and acidic residues" evidence="1">
    <location>
        <begin position="751"/>
        <end position="767"/>
    </location>
</feature>
<keyword evidence="5" id="KW-1185">Reference proteome</keyword>
<sequence length="1051" mass="118125">MFNKTSGHDTATEAPNGRAPRAPRGRSRRAGSNSVKVNMTNELQKEFSGPSETYVGNTKALASELKELLSNQEPWSREVEFQRQRVRHQYMALIFKSTNYSSREEPRVGQYPRKSYATEALNLLWLDTSHSLINVYRQKLSSIDKLLAENRQASKSSNRHRRGSAHQSSHPSDIGPVARRKVLQKFRSFLGSEDDFWKYLINRLITQHPLDGVKRCLMALKISDSEPSLGIFSEESPMGQPATLKKQHLSDEENCGELRNEGDSSRDFKKKNVLEGTLLLHKSLICFGDLTRYRELYASPNQNPNNQAASKFQSNAARSYGRFRENKGSSERDWSKTYECYNQARLLMPNNGNPSNQLAVLSSYIPDILSSAYHYFLALCVKNPFPTARQNLKMTFTKALSKWLPETHANLTRLQPKGEVNTSDSRTTRNNPSDFEADFVALHAMLYTQNFELFNQTNSKVCLNLVNCLQNRALLPELILKMVVIGMSEVWHFRVNNYQVEQRERQLVSKDKSRGGAADLALDTEVLATVHLLQFSTSILKVVGTELESIGDSAPEVDLSQNISAVLRRILPALRIISKWILSGHLDHIDRILKRIGPKFYTTNANAKELEKSMKNFSRAYEKFLQLLRRYFPIQLLPKLDDSLVLEEDLDLDGFLPIKKGIAKSRILCRSNDHSAQMKQNFFSSVLPKAVHPNEEHLMRLADNQRDSTLISSKFKHTNVVRELKSDFQTISSGSQRDVREPENAESSSSNHDKVGNFQPIEDRNEGTDDENVCWIDDEDPVEMAMRAVVAHQMYNDCLSGSDFDELNQTAEGHDNYEICDGDDGDDEVLHHPNSSSEPTSGKQNCGEAKKCFVDETQSLAKPSLEGPQESGHLKTAADLLASMTSQVSIIPDRSSAPPPFNASSCTPVSPTGWSSVAMITQTPLFQTSRTPVGTPGEQTRRTPSISLPKPPDGHPSFNIWSNTPRSFSRPSMSSPNVADKSSGSNRLSMNEDLKFTQHSTAVGFKIPRQNSIAHLADWSISAVIVEKSQEQVDTTTKQNFFEKNWTGPSG</sequence>
<evidence type="ECO:0000259" key="2">
    <source>
        <dbReference type="Pfam" id="PF10373"/>
    </source>
</evidence>
<organism evidence="4 5">
    <name type="scientific">Phakopsora pachyrhizi</name>
    <name type="common">Asian soybean rust disease fungus</name>
    <dbReference type="NCBI Taxonomy" id="170000"/>
    <lineage>
        <taxon>Eukaryota</taxon>
        <taxon>Fungi</taxon>
        <taxon>Dikarya</taxon>
        <taxon>Basidiomycota</taxon>
        <taxon>Pucciniomycotina</taxon>
        <taxon>Pucciniomycetes</taxon>
        <taxon>Pucciniales</taxon>
        <taxon>Phakopsoraceae</taxon>
        <taxon>Phakopsora</taxon>
    </lineage>
</organism>
<feature type="region of interest" description="Disordered" evidence="1">
    <location>
        <begin position="1032"/>
        <end position="1051"/>
    </location>
</feature>
<dbReference type="InterPro" id="IPR019458">
    <property type="entry name" value="Est1-like_N"/>
</dbReference>
<name>A0AAV0AH60_PHAPC</name>
<dbReference type="PANTHER" id="PTHR15696:SF36">
    <property type="entry name" value="NONSENSE-MEDIATED MRNA DECAY FACTOR"/>
    <property type="match status" value="1"/>
</dbReference>
<proteinExistence type="predicted"/>
<dbReference type="InterPro" id="IPR045153">
    <property type="entry name" value="Est1/Ebs1-like"/>
</dbReference>
<dbReference type="AlphaFoldDB" id="A0AAV0AH60"/>
<dbReference type="InterPro" id="IPR011990">
    <property type="entry name" value="TPR-like_helical_dom_sf"/>
</dbReference>
<gene>
    <name evidence="4" type="ORF">PPACK8108_LOCUS292</name>
</gene>
<feature type="compositionally biased region" description="Acidic residues" evidence="1">
    <location>
        <begin position="818"/>
        <end position="827"/>
    </location>
</feature>
<feature type="domain" description="DNA/RNA-binding" evidence="2">
    <location>
        <begin position="339"/>
        <end position="660"/>
    </location>
</feature>
<accession>A0AAV0AH60</accession>
<dbReference type="Proteomes" id="UP001153365">
    <property type="component" value="Unassembled WGS sequence"/>
</dbReference>
<dbReference type="Pfam" id="PF10373">
    <property type="entry name" value="EST1_DNA_bind"/>
    <property type="match status" value="1"/>
</dbReference>
<feature type="domain" description="Telomerase activating protein Est1-like N-terminal" evidence="3">
    <location>
        <begin position="120"/>
        <end position="297"/>
    </location>
</feature>
<comment type="caution">
    <text evidence="4">The sequence shown here is derived from an EMBL/GenBank/DDBJ whole genome shotgun (WGS) entry which is preliminary data.</text>
</comment>